<evidence type="ECO:0000313" key="4">
    <source>
        <dbReference type="EnsemblProtists" id="EKX42047"/>
    </source>
</evidence>
<sequence>MVMVVEYGSLPRRKDSPSGKSMSLRATATFIASATLVLGSIAVIAVIGQQRAGPSVLGSSFAADIGSGLPYDTTNAPEGVKNIWYSPEQAWEGIDEVLPTEAQAWEDQSDPAVGYAFKNPGSVTSENGWAGYYDTVLHDGEETEVLPDETVNSAMEYDPVLAGTNSFWGDRGGQNVKDPAPWSNNEPMTIAEYTNGDYVPYSYAVGGPSHSSVGEEEEES</sequence>
<name>L1J145_GUITC</name>
<proteinExistence type="predicted"/>
<keyword evidence="2" id="KW-1133">Transmembrane helix</keyword>
<keyword evidence="2" id="KW-0472">Membrane</keyword>
<evidence type="ECO:0000256" key="1">
    <source>
        <dbReference type="SAM" id="MobiDB-lite"/>
    </source>
</evidence>
<evidence type="ECO:0000256" key="2">
    <source>
        <dbReference type="SAM" id="Phobius"/>
    </source>
</evidence>
<keyword evidence="2" id="KW-0812">Transmembrane</keyword>
<dbReference type="EMBL" id="JH993019">
    <property type="protein sequence ID" value="EKX42047.1"/>
    <property type="molecule type" value="Genomic_DNA"/>
</dbReference>
<reference evidence="5" key="2">
    <citation type="submission" date="2012-11" db="EMBL/GenBank/DDBJ databases">
        <authorList>
            <person name="Kuo A."/>
            <person name="Curtis B.A."/>
            <person name="Tanifuji G."/>
            <person name="Burki F."/>
            <person name="Gruber A."/>
            <person name="Irimia M."/>
            <person name="Maruyama S."/>
            <person name="Arias M.C."/>
            <person name="Ball S.G."/>
            <person name="Gile G.H."/>
            <person name="Hirakawa Y."/>
            <person name="Hopkins J.F."/>
            <person name="Rensing S.A."/>
            <person name="Schmutz J."/>
            <person name="Symeonidi A."/>
            <person name="Elias M."/>
            <person name="Eveleigh R.J."/>
            <person name="Herman E.K."/>
            <person name="Klute M.J."/>
            <person name="Nakayama T."/>
            <person name="Obornik M."/>
            <person name="Reyes-Prieto A."/>
            <person name="Armbrust E.V."/>
            <person name="Aves S.J."/>
            <person name="Beiko R.G."/>
            <person name="Coutinho P."/>
            <person name="Dacks J.B."/>
            <person name="Durnford D.G."/>
            <person name="Fast N.M."/>
            <person name="Green B.R."/>
            <person name="Grisdale C."/>
            <person name="Hempe F."/>
            <person name="Henrissat B."/>
            <person name="Hoppner M.P."/>
            <person name="Ishida K.-I."/>
            <person name="Kim E."/>
            <person name="Koreny L."/>
            <person name="Kroth P.G."/>
            <person name="Liu Y."/>
            <person name="Malik S.-B."/>
            <person name="Maier U.G."/>
            <person name="McRose D."/>
            <person name="Mock T."/>
            <person name="Neilson J.A."/>
            <person name="Onodera N.T."/>
            <person name="Poole A.M."/>
            <person name="Pritham E.J."/>
            <person name="Richards T.A."/>
            <person name="Rocap G."/>
            <person name="Roy S.W."/>
            <person name="Sarai C."/>
            <person name="Schaack S."/>
            <person name="Shirato S."/>
            <person name="Slamovits C.H."/>
            <person name="Spencer D.F."/>
            <person name="Suzuki S."/>
            <person name="Worden A.Z."/>
            <person name="Zauner S."/>
            <person name="Barry K."/>
            <person name="Bell C."/>
            <person name="Bharti A.K."/>
            <person name="Crow J.A."/>
            <person name="Grimwood J."/>
            <person name="Kramer R."/>
            <person name="Lindquist E."/>
            <person name="Lucas S."/>
            <person name="Salamov A."/>
            <person name="McFadden G.I."/>
            <person name="Lane C.E."/>
            <person name="Keeling P.J."/>
            <person name="Gray M.W."/>
            <person name="Grigoriev I.V."/>
            <person name="Archibald J.M."/>
        </authorList>
    </citation>
    <scope>NUCLEOTIDE SEQUENCE</scope>
    <source>
        <strain evidence="5">CCMP2712</strain>
    </source>
</reference>
<dbReference type="KEGG" id="gtt:GUITHDRAFT_153654"/>
<reference evidence="4" key="3">
    <citation type="submission" date="2016-03" db="UniProtKB">
        <authorList>
            <consortium name="EnsemblProtists"/>
        </authorList>
    </citation>
    <scope>IDENTIFICATION</scope>
</reference>
<keyword evidence="5" id="KW-1185">Reference proteome</keyword>
<accession>L1J145</accession>
<dbReference type="RefSeq" id="XP_005829027.1">
    <property type="nucleotide sequence ID" value="XM_005828970.1"/>
</dbReference>
<dbReference type="HOGENOM" id="CLU_1296521_0_0_1"/>
<feature type="transmembrane region" description="Helical" evidence="2">
    <location>
        <begin position="26"/>
        <end position="47"/>
    </location>
</feature>
<gene>
    <name evidence="3" type="ORF">GUITHDRAFT_153654</name>
</gene>
<dbReference type="EnsemblProtists" id="EKX42047">
    <property type="protein sequence ID" value="EKX42047"/>
    <property type="gene ID" value="GUITHDRAFT_153654"/>
</dbReference>
<dbReference type="PaxDb" id="55529-EKX42047"/>
<evidence type="ECO:0000313" key="3">
    <source>
        <dbReference type="EMBL" id="EKX42047.1"/>
    </source>
</evidence>
<dbReference type="Proteomes" id="UP000011087">
    <property type="component" value="Unassembled WGS sequence"/>
</dbReference>
<dbReference type="GeneID" id="17298668"/>
<feature type="region of interest" description="Disordered" evidence="1">
    <location>
        <begin position="1"/>
        <end position="21"/>
    </location>
</feature>
<organism evidence="3">
    <name type="scientific">Guillardia theta (strain CCMP2712)</name>
    <name type="common">Cryptophyte</name>
    <dbReference type="NCBI Taxonomy" id="905079"/>
    <lineage>
        <taxon>Eukaryota</taxon>
        <taxon>Cryptophyceae</taxon>
        <taxon>Pyrenomonadales</taxon>
        <taxon>Geminigeraceae</taxon>
        <taxon>Guillardia</taxon>
    </lineage>
</organism>
<evidence type="ECO:0000313" key="5">
    <source>
        <dbReference type="Proteomes" id="UP000011087"/>
    </source>
</evidence>
<protein>
    <submittedName>
        <fullName evidence="3 4">Uncharacterized protein</fullName>
    </submittedName>
</protein>
<reference evidence="3 5" key="1">
    <citation type="journal article" date="2012" name="Nature">
        <title>Algal genomes reveal evolutionary mosaicism and the fate of nucleomorphs.</title>
        <authorList>
            <consortium name="DOE Joint Genome Institute"/>
            <person name="Curtis B.A."/>
            <person name="Tanifuji G."/>
            <person name="Burki F."/>
            <person name="Gruber A."/>
            <person name="Irimia M."/>
            <person name="Maruyama S."/>
            <person name="Arias M.C."/>
            <person name="Ball S.G."/>
            <person name="Gile G.H."/>
            <person name="Hirakawa Y."/>
            <person name="Hopkins J.F."/>
            <person name="Kuo A."/>
            <person name="Rensing S.A."/>
            <person name="Schmutz J."/>
            <person name="Symeonidi A."/>
            <person name="Elias M."/>
            <person name="Eveleigh R.J."/>
            <person name="Herman E.K."/>
            <person name="Klute M.J."/>
            <person name="Nakayama T."/>
            <person name="Obornik M."/>
            <person name="Reyes-Prieto A."/>
            <person name="Armbrust E.V."/>
            <person name="Aves S.J."/>
            <person name="Beiko R.G."/>
            <person name="Coutinho P."/>
            <person name="Dacks J.B."/>
            <person name="Durnford D.G."/>
            <person name="Fast N.M."/>
            <person name="Green B.R."/>
            <person name="Grisdale C.J."/>
            <person name="Hempel F."/>
            <person name="Henrissat B."/>
            <person name="Hoppner M.P."/>
            <person name="Ishida K."/>
            <person name="Kim E."/>
            <person name="Koreny L."/>
            <person name="Kroth P.G."/>
            <person name="Liu Y."/>
            <person name="Malik S.B."/>
            <person name="Maier U.G."/>
            <person name="McRose D."/>
            <person name="Mock T."/>
            <person name="Neilson J.A."/>
            <person name="Onodera N.T."/>
            <person name="Poole A.M."/>
            <person name="Pritham E.J."/>
            <person name="Richards T.A."/>
            <person name="Rocap G."/>
            <person name="Roy S.W."/>
            <person name="Sarai C."/>
            <person name="Schaack S."/>
            <person name="Shirato S."/>
            <person name="Slamovits C.H."/>
            <person name="Spencer D.F."/>
            <person name="Suzuki S."/>
            <person name="Worden A.Z."/>
            <person name="Zauner S."/>
            <person name="Barry K."/>
            <person name="Bell C."/>
            <person name="Bharti A.K."/>
            <person name="Crow J.A."/>
            <person name="Grimwood J."/>
            <person name="Kramer R."/>
            <person name="Lindquist E."/>
            <person name="Lucas S."/>
            <person name="Salamov A."/>
            <person name="McFadden G.I."/>
            <person name="Lane C.E."/>
            <person name="Keeling P.J."/>
            <person name="Gray M.W."/>
            <person name="Grigoriev I.V."/>
            <person name="Archibald J.M."/>
        </authorList>
    </citation>
    <scope>NUCLEOTIDE SEQUENCE</scope>
    <source>
        <strain evidence="3 5">CCMP2712</strain>
    </source>
</reference>
<dbReference type="AlphaFoldDB" id="L1J145"/>